<reference evidence="10" key="1">
    <citation type="submission" date="2015-07" db="EMBL/GenBank/DDBJ databases">
        <title>Genome sequencing project for genomic taxonomy and phylogenomics of Bacillus-like bacteria.</title>
        <authorList>
            <person name="Liu B."/>
            <person name="Wang J."/>
            <person name="Zhu Y."/>
            <person name="Liu G."/>
            <person name="Chen Q."/>
            <person name="Chen Z."/>
            <person name="Lan J."/>
            <person name="Che J."/>
            <person name="Ge C."/>
            <person name="Shi H."/>
            <person name="Pan Z."/>
            <person name="Liu X."/>
        </authorList>
    </citation>
    <scope>NUCLEOTIDE SEQUENCE [LARGE SCALE GENOMIC DNA]</scope>
    <source>
        <strain evidence="10">DSM 9887</strain>
    </source>
</reference>
<dbReference type="Pfam" id="PF01497">
    <property type="entry name" value="Peripla_BP_2"/>
    <property type="match status" value="1"/>
</dbReference>
<dbReference type="OrthoDB" id="2417096at2"/>
<keyword evidence="11" id="KW-1185">Reference proteome</keyword>
<keyword evidence="4 6" id="KW-0732">Signal</keyword>
<dbReference type="PANTHER" id="PTHR30532:SF1">
    <property type="entry name" value="IRON(3+)-HYDROXAMATE-BINDING PROTEIN FHUD"/>
    <property type="match status" value="1"/>
</dbReference>
<dbReference type="RefSeq" id="WP_049736644.1">
    <property type="nucleotide sequence ID" value="NZ_BJON01000006.1"/>
</dbReference>
<feature type="coiled-coil region" evidence="5">
    <location>
        <begin position="184"/>
        <end position="211"/>
    </location>
</feature>
<reference evidence="8 11" key="3">
    <citation type="submission" date="2019-06" db="EMBL/GenBank/DDBJ databases">
        <title>Whole genome shotgun sequence of Brevibacillus reuszeri NBRC 15719.</title>
        <authorList>
            <person name="Hosoyama A."/>
            <person name="Uohara A."/>
            <person name="Ohji S."/>
            <person name="Ichikawa N."/>
        </authorList>
    </citation>
    <scope>NUCLEOTIDE SEQUENCE [LARGE SCALE GENOMIC DNA]</scope>
    <source>
        <strain evidence="8 11">NBRC 15719</strain>
    </source>
</reference>
<dbReference type="InterPro" id="IPR002491">
    <property type="entry name" value="ABC_transptr_periplasmic_BD"/>
</dbReference>
<feature type="signal peptide" evidence="6">
    <location>
        <begin position="1"/>
        <end position="29"/>
    </location>
</feature>
<comment type="caution">
    <text evidence="9">The sequence shown here is derived from an EMBL/GenBank/DDBJ whole genome shotgun (WGS) entry which is preliminary data.</text>
</comment>
<gene>
    <name evidence="8" type="primary">feuA_1</name>
    <name evidence="9" type="ORF">ADS79_01510</name>
    <name evidence="8" type="ORF">BRE01_16940</name>
</gene>
<evidence type="ECO:0000313" key="9">
    <source>
        <dbReference type="EMBL" id="KNB74401.1"/>
    </source>
</evidence>
<evidence type="ECO:0000313" key="11">
    <source>
        <dbReference type="Proteomes" id="UP000319578"/>
    </source>
</evidence>
<evidence type="ECO:0000256" key="5">
    <source>
        <dbReference type="SAM" id="Coils"/>
    </source>
</evidence>
<organism evidence="9 10">
    <name type="scientific">Brevibacillus reuszeri</name>
    <dbReference type="NCBI Taxonomy" id="54915"/>
    <lineage>
        <taxon>Bacteria</taxon>
        <taxon>Bacillati</taxon>
        <taxon>Bacillota</taxon>
        <taxon>Bacilli</taxon>
        <taxon>Bacillales</taxon>
        <taxon>Paenibacillaceae</taxon>
        <taxon>Brevibacillus</taxon>
    </lineage>
</organism>
<comment type="subcellular location">
    <subcellularLocation>
        <location evidence="1">Cell envelope</location>
    </subcellularLocation>
</comment>
<dbReference type="EMBL" id="BJON01000006">
    <property type="protein sequence ID" value="GED67992.1"/>
    <property type="molecule type" value="Genomic_DNA"/>
</dbReference>
<evidence type="ECO:0000256" key="1">
    <source>
        <dbReference type="ARBA" id="ARBA00004196"/>
    </source>
</evidence>
<evidence type="ECO:0000256" key="2">
    <source>
        <dbReference type="ARBA" id="ARBA00008814"/>
    </source>
</evidence>
<dbReference type="InterPro" id="IPR051313">
    <property type="entry name" value="Bact_iron-sidero_bind"/>
</dbReference>
<feature type="domain" description="Fe/B12 periplasmic-binding" evidence="7">
    <location>
        <begin position="82"/>
        <end position="338"/>
    </location>
</feature>
<comment type="similarity">
    <text evidence="2">Belongs to the bacterial solute-binding protein 8 family.</text>
</comment>
<dbReference type="EMBL" id="LGIQ01000002">
    <property type="protein sequence ID" value="KNB74401.1"/>
    <property type="molecule type" value="Genomic_DNA"/>
</dbReference>
<evidence type="ECO:0000256" key="6">
    <source>
        <dbReference type="SAM" id="SignalP"/>
    </source>
</evidence>
<sequence>MMNMVNQRNRHARRSIVLSLVLVVGLLAACGTDTGNVQSAKQEAAVPSNSTEVVKNATEKVNIYPLTIKDELGHELKIPSKPTKIFAPIMEDSLVTLGIKPTMQWSNGVNPQVYLQDQLGSVPQISFAGGLPSFEAVLDSQPELIILHNSYASESGAYEKYAKIAPTYVFKNATTDLNSSLRALGKLLDESDKAEQAIKSYADKAANARTKLEGKIKGKKAAIIRFNAKGMFFMNSNYFSGYVLKHDLGFEQSDLVKDGALEVSLEILPELDADYIFLINDGNQGDRYFNELRESEVWKNVPAVKNGHVFETSNDYWLSGGFIANGKVIDDVARFLQP</sequence>
<name>A0A0K9Z0G1_9BACL</name>
<reference evidence="9" key="2">
    <citation type="submission" date="2015-07" db="EMBL/GenBank/DDBJ databases">
        <title>MeaNS - Measles Nucleotide Surveillance Program.</title>
        <authorList>
            <person name="Tran T."/>
            <person name="Druce J."/>
        </authorList>
    </citation>
    <scope>NUCLEOTIDE SEQUENCE</scope>
    <source>
        <strain evidence="9">DSM 9887</strain>
    </source>
</reference>
<dbReference type="STRING" id="54915.ADS79_01510"/>
<keyword evidence="3" id="KW-0813">Transport</keyword>
<accession>A0A0K9Z0G1</accession>
<evidence type="ECO:0000256" key="3">
    <source>
        <dbReference type="ARBA" id="ARBA00022448"/>
    </source>
</evidence>
<proteinExistence type="inferred from homology"/>
<dbReference type="Proteomes" id="UP000036834">
    <property type="component" value="Unassembled WGS sequence"/>
</dbReference>
<dbReference type="SUPFAM" id="SSF53807">
    <property type="entry name" value="Helical backbone' metal receptor"/>
    <property type="match status" value="1"/>
</dbReference>
<dbReference type="PROSITE" id="PS50983">
    <property type="entry name" value="FE_B12_PBP"/>
    <property type="match status" value="1"/>
</dbReference>
<dbReference type="PATRIC" id="fig|54915.3.peg.5454"/>
<dbReference type="GO" id="GO:1901678">
    <property type="term" value="P:iron coordination entity transport"/>
    <property type="evidence" value="ECO:0007669"/>
    <property type="project" value="UniProtKB-ARBA"/>
</dbReference>
<dbReference type="Proteomes" id="UP000319578">
    <property type="component" value="Unassembled WGS sequence"/>
</dbReference>
<evidence type="ECO:0000256" key="4">
    <source>
        <dbReference type="ARBA" id="ARBA00022729"/>
    </source>
</evidence>
<evidence type="ECO:0000313" key="8">
    <source>
        <dbReference type="EMBL" id="GED67992.1"/>
    </source>
</evidence>
<dbReference type="AlphaFoldDB" id="A0A0K9Z0G1"/>
<feature type="chain" id="PRO_5038858603" evidence="6">
    <location>
        <begin position="30"/>
        <end position="338"/>
    </location>
</feature>
<dbReference type="PANTHER" id="PTHR30532">
    <property type="entry name" value="IRON III DICITRATE-BINDING PERIPLASMIC PROTEIN"/>
    <property type="match status" value="1"/>
</dbReference>
<dbReference type="Gene3D" id="3.40.50.1980">
    <property type="entry name" value="Nitrogenase molybdenum iron protein domain"/>
    <property type="match status" value="2"/>
</dbReference>
<dbReference type="GO" id="GO:0030288">
    <property type="term" value="C:outer membrane-bounded periplasmic space"/>
    <property type="evidence" value="ECO:0007669"/>
    <property type="project" value="TreeGrafter"/>
</dbReference>
<evidence type="ECO:0000259" key="7">
    <source>
        <dbReference type="PROSITE" id="PS50983"/>
    </source>
</evidence>
<protein>
    <submittedName>
        <fullName evidence="9">Ferrichrome ABC transporter substrate-binding protein</fullName>
    </submittedName>
</protein>
<evidence type="ECO:0000313" key="10">
    <source>
        <dbReference type="Proteomes" id="UP000036834"/>
    </source>
</evidence>
<keyword evidence="5" id="KW-0175">Coiled coil</keyword>